<name>A0A0L0NXJ8_CANAR</name>
<dbReference type="GO" id="GO:0006508">
    <property type="term" value="P:proteolysis"/>
    <property type="evidence" value="ECO:0007669"/>
    <property type="project" value="UniProtKB-KW"/>
</dbReference>
<feature type="active site" evidence="6">
    <location>
        <position position="156"/>
    </location>
</feature>
<dbReference type="Proteomes" id="UP000037122">
    <property type="component" value="Unassembled WGS sequence"/>
</dbReference>
<dbReference type="InterPro" id="IPR051297">
    <property type="entry name" value="PalB/RIM13"/>
</dbReference>
<evidence type="ECO:0000313" key="9">
    <source>
        <dbReference type="Proteomes" id="UP000037122"/>
    </source>
</evidence>
<evidence type="ECO:0000256" key="1">
    <source>
        <dbReference type="ARBA" id="ARBA00010193"/>
    </source>
</evidence>
<evidence type="ECO:0000256" key="6">
    <source>
        <dbReference type="PROSITE-ProRule" id="PRU00239"/>
    </source>
</evidence>
<dbReference type="VEuPathDB" id="FungiDB:QG37_04613"/>
<dbReference type="PROSITE" id="PS50203">
    <property type="entry name" value="CALPAIN_CAT"/>
    <property type="match status" value="1"/>
</dbReference>
<gene>
    <name evidence="8" type="ORF">QG37_04613</name>
</gene>
<dbReference type="VEuPathDB" id="FungiDB:CJI96_0005353"/>
<dbReference type="VEuPathDB" id="FungiDB:CJJ09_005088"/>
<proteinExistence type="inferred from homology"/>
<evidence type="ECO:0000313" key="8">
    <source>
        <dbReference type="EMBL" id="KND98708.1"/>
    </source>
</evidence>
<dbReference type="PANTHER" id="PTHR46143:SF1">
    <property type="entry name" value="CALPAIN-7"/>
    <property type="match status" value="1"/>
</dbReference>
<comment type="caution">
    <text evidence="8">The sequence shown here is derived from an EMBL/GenBank/DDBJ whole genome shotgun (WGS) entry which is preliminary data.</text>
</comment>
<dbReference type="VEuPathDB" id="FungiDB:CJJ07_002503"/>
<dbReference type="InterPro" id="IPR001300">
    <property type="entry name" value="Peptidase_C2_calpain_cat"/>
</dbReference>
<keyword evidence="2 6" id="KW-0645">Protease</keyword>
<dbReference type="GO" id="GO:0004198">
    <property type="term" value="F:calcium-dependent cysteine-type endopeptidase activity"/>
    <property type="evidence" value="ECO:0007669"/>
    <property type="project" value="InterPro"/>
</dbReference>
<keyword evidence="3 6" id="KW-0378">Hydrolase</keyword>
<dbReference type="Pfam" id="PF00648">
    <property type="entry name" value="Peptidase_C2"/>
    <property type="match status" value="1"/>
</dbReference>
<dbReference type="Gene3D" id="2.60.120.380">
    <property type="match status" value="1"/>
</dbReference>
<feature type="domain" description="Calpain catalytic" evidence="7">
    <location>
        <begin position="147"/>
        <end position="356"/>
    </location>
</feature>
<dbReference type="SUPFAM" id="SSF54001">
    <property type="entry name" value="Cysteine proteinases"/>
    <property type="match status" value="1"/>
</dbReference>
<dbReference type="SMART" id="SM00230">
    <property type="entry name" value="CysPc"/>
    <property type="match status" value="1"/>
</dbReference>
<dbReference type="InterPro" id="IPR036213">
    <property type="entry name" value="Calpain_III_sf"/>
</dbReference>
<comment type="similarity">
    <text evidence="1">Belongs to the peptidase C2 family. PalB/RIM13 subfamily.</text>
</comment>
<accession>A0A0L0NXJ8</accession>
<dbReference type="InterPro" id="IPR038765">
    <property type="entry name" value="Papain-like_cys_pep_sf"/>
</dbReference>
<dbReference type="VEuPathDB" id="FungiDB:B9J08_004329"/>
<reference evidence="9" key="1">
    <citation type="journal article" date="2015" name="BMC Genomics">
        <title>Draft genome of a commonly misdiagnosed multidrug resistant pathogen Candida auris.</title>
        <authorList>
            <person name="Chatterjee S."/>
            <person name="Alampalli S.V."/>
            <person name="Nageshan R.K."/>
            <person name="Chettiar S.T."/>
            <person name="Joshi S."/>
            <person name="Tatu U.S."/>
        </authorList>
    </citation>
    <scope>NUCLEOTIDE SEQUENCE [LARGE SCALE GENOMIC DNA]</scope>
    <source>
        <strain evidence="9">6684</strain>
    </source>
</reference>
<feature type="active site" evidence="6">
    <location>
        <position position="311"/>
    </location>
</feature>
<protein>
    <recommendedName>
        <fullName evidence="5">Cysteine protease RIM13</fullName>
    </recommendedName>
</protein>
<dbReference type="SUPFAM" id="SSF49758">
    <property type="entry name" value="Calpain large subunit, middle domain (domain III)"/>
    <property type="match status" value="1"/>
</dbReference>
<dbReference type="VEuPathDB" id="FungiDB:CJI97_004392"/>
<evidence type="ECO:0000256" key="4">
    <source>
        <dbReference type="ARBA" id="ARBA00022807"/>
    </source>
</evidence>
<keyword evidence="4 6" id="KW-0788">Thiol protease</keyword>
<feature type="active site" evidence="6">
    <location>
        <position position="327"/>
    </location>
</feature>
<dbReference type="AlphaFoldDB" id="A0A0L0NXJ8"/>
<sequence>MIRPQDLANVVFCIQEAHRYVALSKFDKARAICGMAVHQLNELLQHEKDPNFPTAVRLGHYAMGWFSKLSIDPGAVLDMSKKLQWLSSTIYGAQWTPVIQFGQGLLSMDIAACDVQPMAITLPDFCKEFTCECKEVEATPGLDGFGDLCQDLLPNCSFVLSLLAIHELGLGKELEKLVIYNKEVAKVKLHINGCARELHISTELPFVRPPHEDRFMFVRSSSNEKLLWPALIEKAYLVAMGDGYNFSGSNMAQDIYMLLGWPPEVRKISQMSLALLGEFWTLKEKGLVTLGIGTGLMSESLASQLKVVPGHDYVICGYTNEKLVLKNPWVGRSGARLLEVDASVFGNFTYLYLNWNVDELYKHSTSMSVICNPLKSEVLLLGRPQYSLVNDNDEKEEVGIAVEQFLLTQEHITPYSVDVFEKAKGKVVYPTQYVMAAGGKVITSRGCFMKLELAPKSEYTVVISGPQTKELFLVKLWSNSNKVKFSKAVLQYPHKNEIEDSWGSNDNGGHWALELYIDNPQWEIEVKKRVRKMFVGLSCDDNADVNFHILHVEKSKSLRKIRNFDKSKLLFCDDYSPRIHHHELHDVEPGKYRLVVSSYDANFKGHFRLLVMNDGDKDAVTLEKVPKALGLYNVADEFEWKNRNRFRITLRSSLPVNEVVVKLQAGKEPQTLSLYRPAMRASIFDGLTQEPVVINNKWNDSVYGVFVDGVLKKPEHDYILLVERFETGEGTCRVSLGSSSKLSIKGEIIKD</sequence>
<dbReference type="PANTHER" id="PTHR46143">
    <property type="entry name" value="CALPAIN-7"/>
    <property type="match status" value="1"/>
</dbReference>
<organism evidence="8 9">
    <name type="scientific">Candidozyma auris</name>
    <name type="common">Yeast</name>
    <name type="synonym">Candida auris</name>
    <dbReference type="NCBI Taxonomy" id="498019"/>
    <lineage>
        <taxon>Eukaryota</taxon>
        <taxon>Fungi</taxon>
        <taxon>Dikarya</taxon>
        <taxon>Ascomycota</taxon>
        <taxon>Saccharomycotina</taxon>
        <taxon>Pichiomycetes</taxon>
        <taxon>Metschnikowiaceae</taxon>
        <taxon>Candidozyma</taxon>
    </lineage>
</organism>
<evidence type="ECO:0000256" key="5">
    <source>
        <dbReference type="ARBA" id="ARBA00042255"/>
    </source>
</evidence>
<evidence type="ECO:0000259" key="7">
    <source>
        <dbReference type="PROSITE" id="PS50203"/>
    </source>
</evidence>
<evidence type="ECO:0000256" key="3">
    <source>
        <dbReference type="ARBA" id="ARBA00022801"/>
    </source>
</evidence>
<dbReference type="EMBL" id="LGST01000031">
    <property type="protein sequence ID" value="KND98708.1"/>
    <property type="molecule type" value="Genomic_DNA"/>
</dbReference>
<evidence type="ECO:0000256" key="2">
    <source>
        <dbReference type="ARBA" id="ARBA00022670"/>
    </source>
</evidence>